<dbReference type="EMBL" id="GL876966">
    <property type="protein sequence ID" value="KLU82597.1"/>
    <property type="molecule type" value="Genomic_DNA"/>
</dbReference>
<dbReference type="EMBL" id="ADBL01000406">
    <property type="status" value="NOT_ANNOTATED_CDS"/>
    <property type="molecule type" value="Genomic_DNA"/>
</dbReference>
<keyword evidence="3 4" id="KW-0472">Membrane</keyword>
<keyword evidence="7" id="KW-1185">Reference proteome</keyword>
<feature type="transmembrane region" description="Helical" evidence="4">
    <location>
        <begin position="12"/>
        <end position="33"/>
    </location>
</feature>
<dbReference type="Proteomes" id="UP000011715">
    <property type="component" value="Unassembled WGS sequence"/>
</dbReference>
<dbReference type="PANTHER" id="PTHR28074:SF1">
    <property type="entry name" value="ATP SYNTHASE SUBUNIT K, MITOCHONDRIAL"/>
    <property type="match status" value="1"/>
</dbReference>
<keyword evidence="4" id="KW-1133">Transmembrane helix</keyword>
<dbReference type="AlphaFoldDB" id="A0A0C4DPA9"/>
<evidence type="ECO:0000256" key="3">
    <source>
        <dbReference type="ARBA" id="ARBA00023136"/>
    </source>
</evidence>
<reference evidence="6" key="4">
    <citation type="journal article" date="2015" name="G3 (Bethesda)">
        <title>Genome sequences of three phytopathogenic species of the Magnaporthaceae family of fungi.</title>
        <authorList>
            <person name="Okagaki L.H."/>
            <person name="Nunes C.C."/>
            <person name="Sailsbery J."/>
            <person name="Clay B."/>
            <person name="Brown D."/>
            <person name="John T."/>
            <person name="Oh Y."/>
            <person name="Young N."/>
            <person name="Fitzgerald M."/>
            <person name="Haas B.J."/>
            <person name="Zeng Q."/>
            <person name="Young S."/>
            <person name="Adiconis X."/>
            <person name="Fan L."/>
            <person name="Levin J.Z."/>
            <person name="Mitchell T.K."/>
            <person name="Okubara P.A."/>
            <person name="Farman M.L."/>
            <person name="Kohn L.M."/>
            <person name="Birren B."/>
            <person name="Ma L.-J."/>
            <person name="Dean R.A."/>
        </authorList>
    </citation>
    <scope>NUCLEOTIDE SEQUENCE</scope>
    <source>
        <strain evidence="6">ATCC 64411 / 73-15</strain>
    </source>
</reference>
<reference evidence="7" key="1">
    <citation type="submission" date="2010-05" db="EMBL/GenBank/DDBJ databases">
        <title>The genome sequence of Magnaporthe poae strain ATCC 64411.</title>
        <authorList>
            <person name="Ma L.-J."/>
            <person name="Dead R."/>
            <person name="Young S."/>
            <person name="Zeng Q."/>
            <person name="Koehrsen M."/>
            <person name="Alvarado L."/>
            <person name="Berlin A."/>
            <person name="Chapman S.B."/>
            <person name="Chen Z."/>
            <person name="Freedman E."/>
            <person name="Gellesch M."/>
            <person name="Goldberg J."/>
            <person name="Griggs A."/>
            <person name="Gujja S."/>
            <person name="Heilman E.R."/>
            <person name="Heiman D."/>
            <person name="Hepburn T."/>
            <person name="Howarth C."/>
            <person name="Jen D."/>
            <person name="Larson L."/>
            <person name="Mehta T."/>
            <person name="Neiman D."/>
            <person name="Pearson M."/>
            <person name="Roberts A."/>
            <person name="Saif S."/>
            <person name="Shea T."/>
            <person name="Shenoy N."/>
            <person name="Sisk P."/>
            <person name="Stolte C."/>
            <person name="Sykes S."/>
            <person name="Walk T."/>
            <person name="White J."/>
            <person name="Yandava C."/>
            <person name="Haas B."/>
            <person name="Nusbaum C."/>
            <person name="Birren B."/>
        </authorList>
    </citation>
    <scope>NUCLEOTIDE SEQUENCE [LARGE SCALE GENOMIC DNA]</scope>
    <source>
        <strain evidence="7">ATCC 64411 / 73-15</strain>
    </source>
</reference>
<dbReference type="VEuPathDB" id="FungiDB:MAPG_01669"/>
<proteinExistence type="predicted"/>
<dbReference type="eggNOG" id="ENOG502SCBN">
    <property type="taxonomic scope" value="Eukaryota"/>
</dbReference>
<comment type="subcellular location">
    <subcellularLocation>
        <location evidence="1">Mitochondrion membrane</location>
    </subcellularLocation>
</comment>
<dbReference type="GO" id="GO:0031966">
    <property type="term" value="C:mitochondrial membrane"/>
    <property type="evidence" value="ECO:0007669"/>
    <property type="project" value="UniProtKB-SubCell"/>
</dbReference>
<dbReference type="PANTHER" id="PTHR28074">
    <property type="entry name" value="ATP SYNTHASE SUBUNIT K, MITOCHONDRIAL"/>
    <property type="match status" value="1"/>
</dbReference>
<evidence type="ECO:0000313" key="7">
    <source>
        <dbReference type="Proteomes" id="UP000011715"/>
    </source>
</evidence>
<evidence type="ECO:0008006" key="8">
    <source>
        <dbReference type="Google" id="ProtNLM"/>
    </source>
</evidence>
<evidence type="ECO:0000256" key="2">
    <source>
        <dbReference type="ARBA" id="ARBA00023128"/>
    </source>
</evidence>
<evidence type="ECO:0000256" key="4">
    <source>
        <dbReference type="SAM" id="Phobius"/>
    </source>
</evidence>
<dbReference type="EnsemblFungi" id="MAPG_01669T0">
    <property type="protein sequence ID" value="MAPG_01669T0"/>
    <property type="gene ID" value="MAPG_01669"/>
</dbReference>
<evidence type="ECO:0000256" key="1">
    <source>
        <dbReference type="ARBA" id="ARBA00004325"/>
    </source>
</evidence>
<dbReference type="GO" id="GO:0015986">
    <property type="term" value="P:proton motive force-driven ATP synthesis"/>
    <property type="evidence" value="ECO:0007669"/>
    <property type="project" value="TreeGrafter"/>
</dbReference>
<name>A0A0C4DPA9_MAGP6</name>
<reference evidence="5" key="3">
    <citation type="submission" date="2011-03" db="EMBL/GenBank/DDBJ databases">
        <title>Annotation of Magnaporthe poae ATCC 64411.</title>
        <authorList>
            <person name="Ma L.-J."/>
            <person name="Dead R."/>
            <person name="Young S.K."/>
            <person name="Zeng Q."/>
            <person name="Gargeya S."/>
            <person name="Fitzgerald M."/>
            <person name="Haas B."/>
            <person name="Abouelleil A."/>
            <person name="Alvarado L."/>
            <person name="Arachchi H.M."/>
            <person name="Berlin A."/>
            <person name="Brown A."/>
            <person name="Chapman S.B."/>
            <person name="Chen Z."/>
            <person name="Dunbar C."/>
            <person name="Freedman E."/>
            <person name="Gearin G."/>
            <person name="Gellesch M."/>
            <person name="Goldberg J."/>
            <person name="Griggs A."/>
            <person name="Gujja S."/>
            <person name="Heiman D."/>
            <person name="Howarth C."/>
            <person name="Larson L."/>
            <person name="Lui A."/>
            <person name="MacDonald P.J.P."/>
            <person name="Mehta T."/>
            <person name="Montmayeur A."/>
            <person name="Murphy C."/>
            <person name="Neiman D."/>
            <person name="Pearson M."/>
            <person name="Priest M."/>
            <person name="Roberts A."/>
            <person name="Saif S."/>
            <person name="Shea T."/>
            <person name="Shenoy N."/>
            <person name="Sisk P."/>
            <person name="Stolte C."/>
            <person name="Sykes S."/>
            <person name="Yandava C."/>
            <person name="Wortman J."/>
            <person name="Nusbaum C."/>
            <person name="Birren B."/>
        </authorList>
    </citation>
    <scope>NUCLEOTIDE SEQUENCE</scope>
    <source>
        <strain evidence="5">ATCC 64411</strain>
    </source>
</reference>
<dbReference type="InterPro" id="IPR021278">
    <property type="entry name" value="ATP19"/>
</dbReference>
<dbReference type="STRING" id="644358.A0A0C4DPA9"/>
<organism evidence="6 7">
    <name type="scientific">Magnaporthiopsis poae (strain ATCC 64411 / 73-15)</name>
    <name type="common">Kentucky bluegrass fungus</name>
    <name type="synonym">Magnaporthe poae</name>
    <dbReference type="NCBI Taxonomy" id="644358"/>
    <lineage>
        <taxon>Eukaryota</taxon>
        <taxon>Fungi</taxon>
        <taxon>Dikarya</taxon>
        <taxon>Ascomycota</taxon>
        <taxon>Pezizomycotina</taxon>
        <taxon>Sordariomycetes</taxon>
        <taxon>Sordariomycetidae</taxon>
        <taxon>Magnaporthales</taxon>
        <taxon>Magnaporthaceae</taxon>
        <taxon>Magnaporthiopsis</taxon>
    </lineage>
</organism>
<sequence length="73" mass="7741">MVAYYTILGRQIGSHQLAMGVLGTMFGGTFLALRGGSKKAGVQTPPINASSPDEADFIKKFLESAEGDKKAKH</sequence>
<accession>A0A0C4DPA9</accession>
<gene>
    <name evidence="5" type="ORF">MAPG_01669</name>
</gene>
<reference evidence="6" key="5">
    <citation type="submission" date="2015-06" db="UniProtKB">
        <authorList>
            <consortium name="EnsemblFungi"/>
        </authorList>
    </citation>
    <scope>IDENTIFICATION</scope>
    <source>
        <strain evidence="6">ATCC 64411</strain>
    </source>
</reference>
<evidence type="ECO:0000313" key="6">
    <source>
        <dbReference type="EnsemblFungi" id="MAPG_01669T0"/>
    </source>
</evidence>
<keyword evidence="2" id="KW-0496">Mitochondrion</keyword>
<keyword evidence="4" id="KW-0812">Transmembrane</keyword>
<protein>
    <recommendedName>
        <fullName evidence="8">ATP synthase subunit K</fullName>
    </recommendedName>
</protein>
<dbReference type="Pfam" id="PF11022">
    <property type="entry name" value="ATP19"/>
    <property type="match status" value="1"/>
</dbReference>
<evidence type="ECO:0000313" key="5">
    <source>
        <dbReference type="EMBL" id="KLU82597.1"/>
    </source>
</evidence>
<reference evidence="5" key="2">
    <citation type="submission" date="2010-05" db="EMBL/GenBank/DDBJ databases">
        <title>The Genome Sequence of Magnaporthe poae strain ATCC 64411.</title>
        <authorList>
            <consortium name="The Broad Institute Genome Sequencing Platform"/>
            <consortium name="Broad Institute Genome Sequencing Center for Infectious Disease"/>
            <person name="Ma L.-J."/>
            <person name="Dead R."/>
            <person name="Young S."/>
            <person name="Zeng Q."/>
            <person name="Koehrsen M."/>
            <person name="Alvarado L."/>
            <person name="Berlin A."/>
            <person name="Chapman S.B."/>
            <person name="Chen Z."/>
            <person name="Freedman E."/>
            <person name="Gellesch M."/>
            <person name="Goldberg J."/>
            <person name="Griggs A."/>
            <person name="Gujja S."/>
            <person name="Heilman E.R."/>
            <person name="Heiman D."/>
            <person name="Hepburn T."/>
            <person name="Howarth C."/>
            <person name="Jen D."/>
            <person name="Larson L."/>
            <person name="Mehta T."/>
            <person name="Neiman D."/>
            <person name="Pearson M."/>
            <person name="Roberts A."/>
            <person name="Saif S."/>
            <person name="Shea T."/>
            <person name="Shenoy N."/>
            <person name="Sisk P."/>
            <person name="Stolte C."/>
            <person name="Sykes S."/>
            <person name="Walk T."/>
            <person name="White J."/>
            <person name="Yandava C."/>
            <person name="Haas B."/>
            <person name="Nusbaum C."/>
            <person name="Birren B."/>
        </authorList>
    </citation>
    <scope>NUCLEOTIDE SEQUENCE</scope>
    <source>
        <strain evidence="5">ATCC 64411</strain>
    </source>
</reference>
<dbReference type="OMA" id="RQVGSHY"/>
<dbReference type="OrthoDB" id="2094445at2759"/>